<dbReference type="Gene3D" id="3.20.20.80">
    <property type="entry name" value="Glycosidases"/>
    <property type="match status" value="2"/>
</dbReference>
<evidence type="ECO:0000256" key="2">
    <source>
        <dbReference type="ARBA" id="ARBA00022723"/>
    </source>
</evidence>
<dbReference type="InterPro" id="IPR013780">
    <property type="entry name" value="Glyco_hydro_b"/>
</dbReference>
<reference evidence="7 8" key="1">
    <citation type="submission" date="2023-03" db="EMBL/GenBank/DDBJ databases">
        <title>Bacillus Genome Sequencing.</title>
        <authorList>
            <person name="Dunlap C."/>
        </authorList>
    </citation>
    <scope>NUCLEOTIDE SEQUENCE [LARGE SCALE GENOMIC DNA]</scope>
    <source>
        <strain evidence="7 8">NRS-1717</strain>
    </source>
</reference>
<dbReference type="Pfam" id="PF22026">
    <property type="entry name" value="Alpha-amylase_C_2"/>
    <property type="match status" value="1"/>
</dbReference>
<feature type="chain" id="PRO_5047456173" evidence="5">
    <location>
        <begin position="24"/>
        <end position="443"/>
    </location>
</feature>
<dbReference type="SUPFAM" id="SSF51445">
    <property type="entry name" value="(Trans)glycosidases"/>
    <property type="match status" value="1"/>
</dbReference>
<keyword evidence="7" id="KW-0378">Hydrolase</keyword>
<dbReference type="Proteomes" id="UP001342826">
    <property type="component" value="Unassembled WGS sequence"/>
</dbReference>
<dbReference type="Pfam" id="PF00128">
    <property type="entry name" value="Alpha-amylase"/>
    <property type="match status" value="1"/>
</dbReference>
<keyword evidence="4" id="KW-0472">Membrane</keyword>
<name>A0ABU6P252_9BACI</name>
<keyword evidence="3 5" id="KW-0732">Signal</keyword>
<evidence type="ECO:0000256" key="5">
    <source>
        <dbReference type="SAM" id="SignalP"/>
    </source>
</evidence>
<accession>A0ABU6P252</accession>
<evidence type="ECO:0000256" key="1">
    <source>
        <dbReference type="ARBA" id="ARBA00001913"/>
    </source>
</evidence>
<keyword evidence="8" id="KW-1185">Reference proteome</keyword>
<keyword evidence="4" id="KW-0812">Transmembrane</keyword>
<comment type="caution">
    <text evidence="7">The sequence shown here is derived from an EMBL/GenBank/DDBJ whole genome shotgun (WGS) entry which is preliminary data.</text>
</comment>
<dbReference type="InterPro" id="IPR054174">
    <property type="entry name" value="Alpha-amylase-like_C"/>
</dbReference>
<dbReference type="RefSeq" id="WP_328015662.1">
    <property type="nucleotide sequence ID" value="NZ_JARTFS010000013.1"/>
</dbReference>
<feature type="domain" description="Glycosyl hydrolase family 13 catalytic" evidence="6">
    <location>
        <begin position="38"/>
        <end position="320"/>
    </location>
</feature>
<sequence>MSKRLFQLLLIPFLLFYASQVGAAEKEEQYIEDEIIYSLMVDRFNNGDTSNDGDGINYNNPKGYHGGDIEGIIRKLDYIQTMGFTTISLSPIFESDSFDGSSVHDLKKVDEHFGTIDDVKRLVSEAHTRDMKIILQFITNNKDEQYIIETAKWWIEQTDIDGYYLTDTEKFSSQFWSKFSKEIKTLKRNFILIGDAERESSGNDLFLNGSFYKEASNVFSKPNQSIKSLLDQEIDSLSATFIDNEDEIRFTRKAIENKFHPGPRIRMALAYMYTAPGVPIIYYGTEIALDGGKAPDNLKMMDFQTGEELIQYIEKLAKVRHSLPVLAKGNIELLYEKNGMAIYKRTYRNESVIVALNNTTETQKVMISNEEIAENKELRGLLTGDIFHEENGYYEFILDRELAEVYEIKEQTGPNWPLISVFILVPGLFLLFLIIAKRRGTVR</sequence>
<comment type="cofactor">
    <cofactor evidence="1">
        <name>Ca(2+)</name>
        <dbReference type="ChEBI" id="CHEBI:29108"/>
    </cofactor>
</comment>
<gene>
    <name evidence="7" type="ORF">P9271_17720</name>
</gene>
<evidence type="ECO:0000313" key="8">
    <source>
        <dbReference type="Proteomes" id="UP001342826"/>
    </source>
</evidence>
<keyword evidence="4" id="KW-1133">Transmembrane helix</keyword>
<dbReference type="EMBL" id="JARTFS010000013">
    <property type="protein sequence ID" value="MED4403150.1"/>
    <property type="molecule type" value="Genomic_DNA"/>
</dbReference>
<evidence type="ECO:0000313" key="7">
    <source>
        <dbReference type="EMBL" id="MED4403150.1"/>
    </source>
</evidence>
<protein>
    <submittedName>
        <fullName evidence="7">Alpha-amylase family glycosyl hydrolase</fullName>
    </submittedName>
</protein>
<dbReference type="InterPro" id="IPR006047">
    <property type="entry name" value="GH13_cat_dom"/>
</dbReference>
<dbReference type="PANTHER" id="PTHR10357:SF215">
    <property type="entry name" value="ALPHA-AMYLASE 1"/>
    <property type="match status" value="1"/>
</dbReference>
<keyword evidence="2" id="KW-0479">Metal-binding</keyword>
<dbReference type="PANTHER" id="PTHR10357">
    <property type="entry name" value="ALPHA-AMYLASE FAMILY MEMBER"/>
    <property type="match status" value="1"/>
</dbReference>
<evidence type="ECO:0000256" key="3">
    <source>
        <dbReference type="ARBA" id="ARBA00022729"/>
    </source>
</evidence>
<dbReference type="SUPFAM" id="SSF51011">
    <property type="entry name" value="Glycosyl hydrolase domain"/>
    <property type="match status" value="1"/>
</dbReference>
<dbReference type="Gene3D" id="2.60.40.1180">
    <property type="entry name" value="Golgi alpha-mannosidase II"/>
    <property type="match status" value="1"/>
</dbReference>
<evidence type="ECO:0000256" key="4">
    <source>
        <dbReference type="SAM" id="Phobius"/>
    </source>
</evidence>
<feature type="signal peptide" evidence="5">
    <location>
        <begin position="1"/>
        <end position="23"/>
    </location>
</feature>
<dbReference type="InterPro" id="IPR017853">
    <property type="entry name" value="GH"/>
</dbReference>
<feature type="transmembrane region" description="Helical" evidence="4">
    <location>
        <begin position="416"/>
        <end position="436"/>
    </location>
</feature>
<organism evidence="7 8">
    <name type="scientific">Metabacillus fastidiosus</name>
    <dbReference type="NCBI Taxonomy" id="1458"/>
    <lineage>
        <taxon>Bacteria</taxon>
        <taxon>Bacillati</taxon>
        <taxon>Bacillota</taxon>
        <taxon>Bacilli</taxon>
        <taxon>Bacillales</taxon>
        <taxon>Bacillaceae</taxon>
        <taxon>Metabacillus</taxon>
    </lineage>
</organism>
<evidence type="ECO:0000259" key="6">
    <source>
        <dbReference type="SMART" id="SM00642"/>
    </source>
</evidence>
<dbReference type="SMART" id="SM00642">
    <property type="entry name" value="Aamy"/>
    <property type="match status" value="1"/>
</dbReference>
<proteinExistence type="predicted"/>
<dbReference type="GO" id="GO:0016787">
    <property type="term" value="F:hydrolase activity"/>
    <property type="evidence" value="ECO:0007669"/>
    <property type="project" value="UniProtKB-KW"/>
</dbReference>